<dbReference type="PANTHER" id="PTHR12911">
    <property type="entry name" value="SAD1/UNC-84-LIKE PROTEIN-RELATED"/>
    <property type="match status" value="1"/>
</dbReference>
<feature type="compositionally biased region" description="Acidic residues" evidence="5">
    <location>
        <begin position="190"/>
        <end position="199"/>
    </location>
</feature>
<keyword evidence="3 6" id="KW-1133">Transmembrane helix</keyword>
<dbReference type="InterPro" id="IPR045119">
    <property type="entry name" value="SUN1-5"/>
</dbReference>
<keyword evidence="2 6" id="KW-0812">Transmembrane</keyword>
<name>A0A0D7AIQ2_9AGAR</name>
<evidence type="ECO:0000256" key="5">
    <source>
        <dbReference type="SAM" id="MobiDB-lite"/>
    </source>
</evidence>
<dbReference type="InterPro" id="IPR012919">
    <property type="entry name" value="SUN_dom"/>
</dbReference>
<evidence type="ECO:0000256" key="4">
    <source>
        <dbReference type="ARBA" id="ARBA00023136"/>
    </source>
</evidence>
<evidence type="ECO:0000256" key="2">
    <source>
        <dbReference type="ARBA" id="ARBA00022692"/>
    </source>
</evidence>
<evidence type="ECO:0000259" key="7">
    <source>
        <dbReference type="PROSITE" id="PS51469"/>
    </source>
</evidence>
<gene>
    <name evidence="8" type="ORF">FISHEDRAFT_36574</name>
</gene>
<dbReference type="GO" id="GO:0043495">
    <property type="term" value="F:protein-membrane adaptor activity"/>
    <property type="evidence" value="ECO:0007669"/>
    <property type="project" value="TreeGrafter"/>
</dbReference>
<organism evidence="8 9">
    <name type="scientific">Fistulina hepatica ATCC 64428</name>
    <dbReference type="NCBI Taxonomy" id="1128425"/>
    <lineage>
        <taxon>Eukaryota</taxon>
        <taxon>Fungi</taxon>
        <taxon>Dikarya</taxon>
        <taxon>Basidiomycota</taxon>
        <taxon>Agaricomycotina</taxon>
        <taxon>Agaricomycetes</taxon>
        <taxon>Agaricomycetidae</taxon>
        <taxon>Agaricales</taxon>
        <taxon>Fistulinaceae</taxon>
        <taxon>Fistulina</taxon>
    </lineage>
</organism>
<accession>A0A0D7AIQ2</accession>
<reference evidence="8 9" key="1">
    <citation type="journal article" date="2015" name="Fungal Genet. Biol.">
        <title>Evolution of novel wood decay mechanisms in Agaricales revealed by the genome sequences of Fistulina hepatica and Cylindrobasidium torrendii.</title>
        <authorList>
            <person name="Floudas D."/>
            <person name="Held B.W."/>
            <person name="Riley R."/>
            <person name="Nagy L.G."/>
            <person name="Koehler G."/>
            <person name="Ransdell A.S."/>
            <person name="Younus H."/>
            <person name="Chow J."/>
            <person name="Chiniquy J."/>
            <person name="Lipzen A."/>
            <person name="Tritt A."/>
            <person name="Sun H."/>
            <person name="Haridas S."/>
            <person name="LaButti K."/>
            <person name="Ohm R.A."/>
            <person name="Kues U."/>
            <person name="Blanchette R.A."/>
            <person name="Grigoriev I.V."/>
            <person name="Minto R.E."/>
            <person name="Hibbett D.S."/>
        </authorList>
    </citation>
    <scope>NUCLEOTIDE SEQUENCE [LARGE SCALE GENOMIC DNA]</scope>
    <source>
        <strain evidence="8 9">ATCC 64428</strain>
    </source>
</reference>
<feature type="region of interest" description="Disordered" evidence="5">
    <location>
        <begin position="1"/>
        <end position="53"/>
    </location>
</feature>
<sequence>MSFAGTPLGQGRRLDHSTFLGKPASRDRSNLASYSYGAPPLGSRSPPKLNPERWHVKDTSVNIAGAFSQAADEMLPNQAWASGANRPVNVPRSTSVEYQEQENSLARRQATSRVNKVPDDSLQQIRNHIPPVTFLARQRDENEIVDVSRKSTDDSYDYNEESHEVAKRHIAPRRGRLSADNKAYKPTQSDLEESSDYSDDDGKVRRRKKKKREAPGGPLTSLPTVGPEKRRKKRKGQMAAAEEDETARLSRPPSVARGMTPLGYQPPPPETNTLNSIEEVSEFERSFELDEANLPEPAAEPEPKYSSGIGYLIGRPLNLCFRIVVQLLFLFGRFFGAVFTLLILRPYRMGLFPYLFISIVVCIGYLLVTDGDFRLPAIPWSRRTLHPPADYSEFSERLLHLESVITSLAQQDDVYGRIGALEHKIKEESARVLDTESTVQNIAREGLGAVQKELEALRAKLAEHQEQQSQVPVTLPSPQDDEARAKLHILEERVGSVEVAIETQQKSSSSGSWWKSAKSSISSEEISRTLSNLLTHDIVSKPDYALATGGARVIPSLTSKTYTISPKSPFFRALGFFTGGNGYAEGRPPVTALHYDSHSGMCWPFDGSHGQLGVVLARPVRVHEITIDHLAREVAFDRSSAPREMEVWALAEGASNREKLAVLFERRDRALAEAAADSEDAVVSPPAALPPIEEMPSSVPRSQPYIRIAAFTYDVEADNNVQTFSVFPEIRELDMDFGVALLVVKSNWGREEFTCLYRFRVHGAPLEESAPSS</sequence>
<dbReference type="Pfam" id="PF07738">
    <property type="entry name" value="Sad1_UNC"/>
    <property type="match status" value="2"/>
</dbReference>
<evidence type="ECO:0000313" key="9">
    <source>
        <dbReference type="Proteomes" id="UP000054144"/>
    </source>
</evidence>
<proteinExistence type="predicted"/>
<evidence type="ECO:0000256" key="1">
    <source>
        <dbReference type="ARBA" id="ARBA00004370"/>
    </source>
</evidence>
<evidence type="ECO:0000256" key="3">
    <source>
        <dbReference type="ARBA" id="ARBA00022989"/>
    </source>
</evidence>
<feature type="compositionally biased region" description="Polar residues" evidence="5">
    <location>
        <begin position="91"/>
        <end position="114"/>
    </location>
</feature>
<dbReference type="Proteomes" id="UP000054144">
    <property type="component" value="Unassembled WGS sequence"/>
</dbReference>
<dbReference type="AlphaFoldDB" id="A0A0D7AIQ2"/>
<keyword evidence="9" id="KW-1185">Reference proteome</keyword>
<protein>
    <recommendedName>
        <fullName evidence="7">SUN domain-containing protein</fullName>
    </recommendedName>
</protein>
<dbReference type="PROSITE" id="PS51469">
    <property type="entry name" value="SUN"/>
    <property type="match status" value="1"/>
</dbReference>
<evidence type="ECO:0000313" key="8">
    <source>
        <dbReference type="EMBL" id="KIY51720.1"/>
    </source>
</evidence>
<dbReference type="OrthoDB" id="342281at2759"/>
<feature type="region of interest" description="Disordered" evidence="5">
    <location>
        <begin position="78"/>
        <end position="122"/>
    </location>
</feature>
<dbReference type="EMBL" id="KN881648">
    <property type="protein sequence ID" value="KIY51720.1"/>
    <property type="molecule type" value="Genomic_DNA"/>
</dbReference>
<feature type="region of interest" description="Disordered" evidence="5">
    <location>
        <begin position="145"/>
        <end position="274"/>
    </location>
</feature>
<feature type="transmembrane region" description="Helical" evidence="6">
    <location>
        <begin position="351"/>
        <end position="368"/>
    </location>
</feature>
<dbReference type="GO" id="GO:0034993">
    <property type="term" value="C:meiotic nuclear membrane microtubule tethering complex"/>
    <property type="evidence" value="ECO:0007669"/>
    <property type="project" value="TreeGrafter"/>
</dbReference>
<comment type="subcellular location">
    <subcellularLocation>
        <location evidence="1">Membrane</location>
    </subcellularLocation>
</comment>
<keyword evidence="4 6" id="KW-0472">Membrane</keyword>
<dbReference type="PANTHER" id="PTHR12911:SF8">
    <property type="entry name" value="KLAROID PROTEIN-RELATED"/>
    <property type="match status" value="1"/>
</dbReference>
<feature type="transmembrane region" description="Helical" evidence="6">
    <location>
        <begin position="323"/>
        <end position="344"/>
    </location>
</feature>
<feature type="domain" description="SUN" evidence="7">
    <location>
        <begin position="550"/>
        <end position="766"/>
    </location>
</feature>
<dbReference type="Gene3D" id="2.60.120.260">
    <property type="entry name" value="Galactose-binding domain-like"/>
    <property type="match status" value="1"/>
</dbReference>
<evidence type="ECO:0000256" key="6">
    <source>
        <dbReference type="SAM" id="Phobius"/>
    </source>
</evidence>